<accession>A0ABD0K496</accession>
<name>A0ABD0K496_9CAEN</name>
<gene>
    <name evidence="1" type="ORF">BaRGS_00026915</name>
</gene>
<reference evidence="1 2" key="1">
    <citation type="journal article" date="2023" name="Sci. Data">
        <title>Genome assembly of the Korean intertidal mud-creeper Batillaria attramentaria.</title>
        <authorList>
            <person name="Patra A.K."/>
            <person name="Ho P.T."/>
            <person name="Jun S."/>
            <person name="Lee S.J."/>
            <person name="Kim Y."/>
            <person name="Won Y.J."/>
        </authorList>
    </citation>
    <scope>NUCLEOTIDE SEQUENCE [LARGE SCALE GENOMIC DNA]</scope>
    <source>
        <strain evidence="1">Wonlab-2016</strain>
    </source>
</reference>
<keyword evidence="2" id="KW-1185">Reference proteome</keyword>
<comment type="caution">
    <text evidence="1">The sequence shown here is derived from an EMBL/GenBank/DDBJ whole genome shotgun (WGS) entry which is preliminary data.</text>
</comment>
<dbReference type="AlphaFoldDB" id="A0ABD0K496"/>
<dbReference type="Proteomes" id="UP001519460">
    <property type="component" value="Unassembled WGS sequence"/>
</dbReference>
<proteinExistence type="predicted"/>
<organism evidence="1 2">
    <name type="scientific">Batillaria attramentaria</name>
    <dbReference type="NCBI Taxonomy" id="370345"/>
    <lineage>
        <taxon>Eukaryota</taxon>
        <taxon>Metazoa</taxon>
        <taxon>Spiralia</taxon>
        <taxon>Lophotrochozoa</taxon>
        <taxon>Mollusca</taxon>
        <taxon>Gastropoda</taxon>
        <taxon>Caenogastropoda</taxon>
        <taxon>Sorbeoconcha</taxon>
        <taxon>Cerithioidea</taxon>
        <taxon>Batillariidae</taxon>
        <taxon>Batillaria</taxon>
    </lineage>
</organism>
<evidence type="ECO:0000313" key="1">
    <source>
        <dbReference type="EMBL" id="KAK7481889.1"/>
    </source>
</evidence>
<dbReference type="EMBL" id="JACVVK020000255">
    <property type="protein sequence ID" value="KAK7481889.1"/>
    <property type="molecule type" value="Genomic_DNA"/>
</dbReference>
<sequence length="110" mass="11762">MVKQTGVDARLTPSNTSRHRCHSARAARAVDVTAAGVSCLSRPRVTHLPRNGDGMDRCQLVTAVGGFDTPFFSLRRQKMTLLIVNVPEDTSARAAFNAGSLAEKTNPGVV</sequence>
<evidence type="ECO:0000313" key="2">
    <source>
        <dbReference type="Proteomes" id="UP001519460"/>
    </source>
</evidence>
<protein>
    <submittedName>
        <fullName evidence="1">Uncharacterized protein</fullName>
    </submittedName>
</protein>